<reference evidence="2" key="1">
    <citation type="journal article" date="2012" name="Nat. Biotechnol.">
        <title>Reference genome sequence of the model plant Setaria.</title>
        <authorList>
            <person name="Bennetzen J.L."/>
            <person name="Schmutz J."/>
            <person name="Wang H."/>
            <person name="Percifield R."/>
            <person name="Hawkins J."/>
            <person name="Pontaroli A.C."/>
            <person name="Estep M."/>
            <person name="Feng L."/>
            <person name="Vaughn J.N."/>
            <person name="Grimwood J."/>
            <person name="Jenkins J."/>
            <person name="Barry K."/>
            <person name="Lindquist E."/>
            <person name="Hellsten U."/>
            <person name="Deshpande S."/>
            <person name="Wang X."/>
            <person name="Wu X."/>
            <person name="Mitros T."/>
            <person name="Triplett J."/>
            <person name="Yang X."/>
            <person name="Ye C.Y."/>
            <person name="Mauro-Herrera M."/>
            <person name="Wang L."/>
            <person name="Li P."/>
            <person name="Sharma M."/>
            <person name="Sharma R."/>
            <person name="Ronald P.C."/>
            <person name="Panaud O."/>
            <person name="Kellogg E.A."/>
            <person name="Brutnell T.P."/>
            <person name="Doust A.N."/>
            <person name="Tuskan G.A."/>
            <person name="Rokhsar D."/>
            <person name="Devos K.M."/>
        </authorList>
    </citation>
    <scope>NUCLEOTIDE SEQUENCE [LARGE SCALE GENOMIC DNA]</scope>
    <source>
        <strain evidence="2">cv. Yugu1</strain>
    </source>
</reference>
<dbReference type="EMBL" id="AGNK02005653">
    <property type="status" value="NOT_ANNOTATED_CDS"/>
    <property type="molecule type" value="Genomic_DNA"/>
</dbReference>
<dbReference type="InParanoid" id="K4APH7"/>
<dbReference type="AlphaFoldDB" id="K4APH7"/>
<dbReference type="Proteomes" id="UP000004995">
    <property type="component" value="Unassembled WGS sequence"/>
</dbReference>
<evidence type="ECO:0000313" key="2">
    <source>
        <dbReference type="Proteomes" id="UP000004995"/>
    </source>
</evidence>
<sequence length="48" mass="5581">MQIWEVEGTLTTYVSIQDEKASLSQFHGIIILPIRTRCLVINVQMWFA</sequence>
<reference evidence="1" key="2">
    <citation type="submission" date="2018-08" db="UniProtKB">
        <authorList>
            <consortium name="EnsemblPlants"/>
        </authorList>
    </citation>
    <scope>IDENTIFICATION</scope>
    <source>
        <strain evidence="1">Yugu1</strain>
    </source>
</reference>
<protein>
    <submittedName>
        <fullName evidence="1">Uncharacterized protein</fullName>
    </submittedName>
</protein>
<dbReference type="HOGENOM" id="CLU_3160955_0_0_1"/>
<keyword evidence="2" id="KW-1185">Reference proteome</keyword>
<proteinExistence type="predicted"/>
<dbReference type="Gramene" id="KQK89289">
    <property type="protein sequence ID" value="KQK89289"/>
    <property type="gene ID" value="SETIT_040825mg"/>
</dbReference>
<organism evidence="1 2">
    <name type="scientific">Setaria italica</name>
    <name type="common">Foxtail millet</name>
    <name type="synonym">Panicum italicum</name>
    <dbReference type="NCBI Taxonomy" id="4555"/>
    <lineage>
        <taxon>Eukaryota</taxon>
        <taxon>Viridiplantae</taxon>
        <taxon>Streptophyta</taxon>
        <taxon>Embryophyta</taxon>
        <taxon>Tracheophyta</taxon>
        <taxon>Spermatophyta</taxon>
        <taxon>Magnoliopsida</taxon>
        <taxon>Liliopsida</taxon>
        <taxon>Poales</taxon>
        <taxon>Poaceae</taxon>
        <taxon>PACMAD clade</taxon>
        <taxon>Panicoideae</taxon>
        <taxon>Panicodae</taxon>
        <taxon>Paniceae</taxon>
        <taxon>Cenchrinae</taxon>
        <taxon>Setaria</taxon>
    </lineage>
</organism>
<name>K4APH7_SETIT</name>
<dbReference type="EnsemblPlants" id="KQK89289">
    <property type="protein sequence ID" value="KQK89289"/>
    <property type="gene ID" value="SETIT_040825mg"/>
</dbReference>
<accession>K4APH7</accession>
<evidence type="ECO:0000313" key="1">
    <source>
        <dbReference type="EnsemblPlants" id="KQK89289"/>
    </source>
</evidence>